<dbReference type="AlphaFoldDB" id="A0AAJ6QRP1"/>
<dbReference type="SUPFAM" id="SSF52047">
    <property type="entry name" value="RNI-like"/>
    <property type="match status" value="2"/>
</dbReference>
<evidence type="ECO:0000313" key="4">
    <source>
        <dbReference type="RefSeq" id="XP_003741826.1"/>
    </source>
</evidence>
<dbReference type="GeneID" id="100903695"/>
<dbReference type="Pfam" id="PF25372">
    <property type="entry name" value="DUF7885"/>
    <property type="match status" value="1"/>
</dbReference>
<evidence type="ECO:0000259" key="2">
    <source>
        <dbReference type="PROSITE" id="PS50181"/>
    </source>
</evidence>
<keyword evidence="3" id="KW-1185">Reference proteome</keyword>
<dbReference type="Gene3D" id="3.80.10.10">
    <property type="entry name" value="Ribonuclease Inhibitor"/>
    <property type="match status" value="2"/>
</dbReference>
<dbReference type="InterPro" id="IPR001611">
    <property type="entry name" value="Leu-rich_rpt"/>
</dbReference>
<name>A0AAJ6QRP1_9ACAR</name>
<sequence length="546" mass="61673">MEKLPPELLAMVFARLHPIDRLNCAQVCRRWERVVAAPQLLEDVQFVIRGSNMRTAEPILMRTTRKYRRLRIKQGSLHNFDRKLWTKIGGSLRQLELIRCTSTPRVLFAILCACTSLESLVVCATNLYPTSKLGLPRGMKAEDARRSLRCMRHLSLRDFTEHHITGVILGSLLDLMPSLTSISLTFFFPDENSLQDVLSALLRSHSMFTKIDISFGQINDESVIKIVERYSSSLEHIVLSDCDDLTREAFAAIGSCSKLRHVDLQGAHLGDENVAQLLRGTPDVECLELWGGDWITGRCLTHVYELKKLRSLSMVYCAGICGELLRNSSRLSSLQHLDLTYEKCDISVFQNIRHLEDIRSLRVECRKFKPDCFAVIVENLKKLEQLHLQACQALTDSDGVKLRNLKRLKVLRLWDAFRLTDLTFEHGVGSSDMEELSLLDCSLSDVGLASIAAHHGRLKKLSFKYCARISDAGMTSLLRREPFLRTLMVMSCSSITGVTLSALEGLCPHLDFVDFSDCQIDFLALYQFAQRRPTVGCFACIDGGGR</sequence>
<dbReference type="SUPFAM" id="SSF81383">
    <property type="entry name" value="F-box domain"/>
    <property type="match status" value="1"/>
</dbReference>
<dbReference type="PANTHER" id="PTHR13318:SF247">
    <property type="entry name" value="GH16156P"/>
    <property type="match status" value="1"/>
</dbReference>
<dbReference type="InterPro" id="IPR036047">
    <property type="entry name" value="F-box-like_dom_sf"/>
</dbReference>
<organism evidence="3 4">
    <name type="scientific">Galendromus occidentalis</name>
    <name type="common">western predatory mite</name>
    <dbReference type="NCBI Taxonomy" id="34638"/>
    <lineage>
        <taxon>Eukaryota</taxon>
        <taxon>Metazoa</taxon>
        <taxon>Ecdysozoa</taxon>
        <taxon>Arthropoda</taxon>
        <taxon>Chelicerata</taxon>
        <taxon>Arachnida</taxon>
        <taxon>Acari</taxon>
        <taxon>Parasitiformes</taxon>
        <taxon>Mesostigmata</taxon>
        <taxon>Gamasina</taxon>
        <taxon>Phytoseioidea</taxon>
        <taxon>Phytoseiidae</taxon>
        <taxon>Typhlodrominae</taxon>
        <taxon>Galendromus</taxon>
    </lineage>
</organism>
<accession>A0AAJ6QRP1</accession>
<dbReference type="Proteomes" id="UP000694867">
    <property type="component" value="Unplaced"/>
</dbReference>
<protein>
    <submittedName>
        <fullName evidence="4">F-box/LRR-repeat protein 20-like</fullName>
    </submittedName>
</protein>
<dbReference type="InterPro" id="IPR001810">
    <property type="entry name" value="F-box_dom"/>
</dbReference>
<dbReference type="PANTHER" id="PTHR13318">
    <property type="entry name" value="PARTNER OF PAIRED, ISOFORM B-RELATED"/>
    <property type="match status" value="1"/>
</dbReference>
<dbReference type="InterPro" id="IPR057207">
    <property type="entry name" value="FBXL15_LRR"/>
</dbReference>
<dbReference type="SMART" id="SM00256">
    <property type="entry name" value="FBOX"/>
    <property type="match status" value="1"/>
</dbReference>
<dbReference type="SMART" id="SM00367">
    <property type="entry name" value="LRR_CC"/>
    <property type="match status" value="6"/>
</dbReference>
<dbReference type="Gene3D" id="1.20.1280.50">
    <property type="match status" value="1"/>
</dbReference>
<evidence type="ECO:0000256" key="1">
    <source>
        <dbReference type="ARBA" id="ARBA00022786"/>
    </source>
</evidence>
<dbReference type="InterPro" id="IPR006553">
    <property type="entry name" value="Leu-rich_rpt_Cys-con_subtyp"/>
</dbReference>
<proteinExistence type="predicted"/>
<dbReference type="GO" id="GO:0031146">
    <property type="term" value="P:SCF-dependent proteasomal ubiquitin-dependent protein catabolic process"/>
    <property type="evidence" value="ECO:0007669"/>
    <property type="project" value="TreeGrafter"/>
</dbReference>
<dbReference type="InterPro" id="IPR032675">
    <property type="entry name" value="LRR_dom_sf"/>
</dbReference>
<reference evidence="4" key="1">
    <citation type="submission" date="2025-08" db="UniProtKB">
        <authorList>
            <consortium name="RefSeq"/>
        </authorList>
    </citation>
    <scope>IDENTIFICATION</scope>
</reference>
<dbReference type="PROSITE" id="PS50181">
    <property type="entry name" value="FBOX"/>
    <property type="match status" value="1"/>
</dbReference>
<dbReference type="Pfam" id="PF12937">
    <property type="entry name" value="F-box-like"/>
    <property type="match status" value="1"/>
</dbReference>
<gene>
    <name evidence="4" type="primary">LOC100903695</name>
</gene>
<evidence type="ECO:0000313" key="3">
    <source>
        <dbReference type="Proteomes" id="UP000694867"/>
    </source>
</evidence>
<dbReference type="Pfam" id="PF13516">
    <property type="entry name" value="LRR_6"/>
    <property type="match status" value="1"/>
</dbReference>
<dbReference type="KEGG" id="goe:100903695"/>
<dbReference type="GO" id="GO:0019005">
    <property type="term" value="C:SCF ubiquitin ligase complex"/>
    <property type="evidence" value="ECO:0007669"/>
    <property type="project" value="TreeGrafter"/>
</dbReference>
<keyword evidence="1" id="KW-0833">Ubl conjugation pathway</keyword>
<feature type="domain" description="F-box" evidence="2">
    <location>
        <begin position="1"/>
        <end position="44"/>
    </location>
</feature>
<dbReference type="RefSeq" id="XP_003741826.1">
    <property type="nucleotide sequence ID" value="XM_003741778.1"/>
</dbReference>